<evidence type="ECO:0000313" key="1">
    <source>
        <dbReference type="EMBL" id="NEV93293.1"/>
    </source>
</evidence>
<accession>A0A6B3QYE0</accession>
<dbReference type="SUPFAM" id="SSF53254">
    <property type="entry name" value="Phosphoglycerate mutase-like"/>
    <property type="match status" value="1"/>
</dbReference>
<reference evidence="1 2" key="1">
    <citation type="submission" date="2020-02" db="EMBL/GenBank/DDBJ databases">
        <title>Flavobacteriaceae Psychroflexus bacterium YR1-1, complete genome.</title>
        <authorList>
            <person name="Li Y."/>
            <person name="Wu S."/>
        </authorList>
    </citation>
    <scope>NUCLEOTIDE SEQUENCE [LARGE SCALE GENOMIC DNA]</scope>
    <source>
        <strain evidence="1 2">YR1-1</strain>
    </source>
</reference>
<dbReference type="Pfam" id="PF00300">
    <property type="entry name" value="His_Phos_1"/>
    <property type="match status" value="1"/>
</dbReference>
<keyword evidence="2" id="KW-1185">Reference proteome</keyword>
<dbReference type="InterPro" id="IPR029033">
    <property type="entry name" value="His_PPase_superfam"/>
</dbReference>
<dbReference type="CDD" id="cd07040">
    <property type="entry name" value="HP"/>
    <property type="match status" value="1"/>
</dbReference>
<dbReference type="RefSeq" id="WP_164004017.1">
    <property type="nucleotide sequence ID" value="NZ_JAAIKD010000002.1"/>
</dbReference>
<organism evidence="1 2">
    <name type="scientific">Psychroflexus aurantiacus</name>
    <dbReference type="NCBI Taxonomy" id="2709310"/>
    <lineage>
        <taxon>Bacteria</taxon>
        <taxon>Pseudomonadati</taxon>
        <taxon>Bacteroidota</taxon>
        <taxon>Flavobacteriia</taxon>
        <taxon>Flavobacteriales</taxon>
        <taxon>Flavobacteriaceae</taxon>
        <taxon>Psychroflexus</taxon>
    </lineage>
</organism>
<comment type="caution">
    <text evidence="1">The sequence shown here is derived from an EMBL/GenBank/DDBJ whole genome shotgun (WGS) entry which is preliminary data.</text>
</comment>
<evidence type="ECO:0000313" key="2">
    <source>
        <dbReference type="Proteomes" id="UP000478505"/>
    </source>
</evidence>
<dbReference type="EMBL" id="JAAIKD010000002">
    <property type="protein sequence ID" value="NEV93293.1"/>
    <property type="molecule type" value="Genomic_DNA"/>
</dbReference>
<dbReference type="AlphaFoldDB" id="A0A6B3QYE0"/>
<dbReference type="Gene3D" id="3.40.50.1240">
    <property type="entry name" value="Phosphoglycerate mutase-like"/>
    <property type="match status" value="1"/>
</dbReference>
<gene>
    <name evidence="1" type="ORF">G3567_03900</name>
</gene>
<dbReference type="InterPro" id="IPR013078">
    <property type="entry name" value="His_Pase_superF_clade-1"/>
</dbReference>
<proteinExistence type="predicted"/>
<dbReference type="Proteomes" id="UP000478505">
    <property type="component" value="Unassembled WGS sequence"/>
</dbReference>
<name>A0A6B3QYE0_9FLAO</name>
<protein>
    <submittedName>
        <fullName evidence="1">Histidine phosphatase family protein</fullName>
    </submittedName>
</protein>
<sequence>MKRLVFVRHGKSSWDSPVADKLRPLKERAYTDAEHVISAFQAHLDYSVEVFSSPALRAKTTAELFKDKLGIDAQHFHIRPELYTFDADEVLKFIKNIADEFDHVMLFGHNPAYTELVNRLGSLAIDNLPTTGLVSIVFEIDSWKHIRTGNTHLYLFPKHLR</sequence>